<feature type="compositionally biased region" description="Basic residues" evidence="1">
    <location>
        <begin position="73"/>
        <end position="82"/>
    </location>
</feature>
<dbReference type="EMBL" id="QKYU01000004">
    <property type="protein sequence ID" value="PZW48775.1"/>
    <property type="molecule type" value="Genomic_DNA"/>
</dbReference>
<protein>
    <recommendedName>
        <fullName evidence="4">DUF2934 family protein</fullName>
    </recommendedName>
</protein>
<reference evidence="2 3" key="1">
    <citation type="submission" date="2018-06" db="EMBL/GenBank/DDBJ databases">
        <title>Genomic Encyclopedia of Archaeal and Bacterial Type Strains, Phase II (KMG-II): from individual species to whole genera.</title>
        <authorList>
            <person name="Goeker M."/>
        </authorList>
    </citation>
    <scope>NUCLEOTIDE SEQUENCE [LARGE SCALE GENOMIC DNA]</scope>
    <source>
        <strain evidence="2 3">DSM 24525</strain>
    </source>
</reference>
<evidence type="ECO:0000313" key="3">
    <source>
        <dbReference type="Proteomes" id="UP000249688"/>
    </source>
</evidence>
<feature type="compositionally biased region" description="Acidic residues" evidence="1">
    <location>
        <begin position="43"/>
        <end position="53"/>
    </location>
</feature>
<gene>
    <name evidence="2" type="ORF">C8P66_104192</name>
</gene>
<dbReference type="RefSeq" id="WP_111397091.1">
    <property type="nucleotide sequence ID" value="NZ_QKYU01000004.1"/>
</dbReference>
<name>A0A2W7KKV9_9PROT</name>
<accession>A0A2W7KKV9</accession>
<dbReference type="InterPro" id="IPR021327">
    <property type="entry name" value="DUF2934"/>
</dbReference>
<evidence type="ECO:0008006" key="4">
    <source>
        <dbReference type="Google" id="ProtNLM"/>
    </source>
</evidence>
<proteinExistence type="predicted"/>
<evidence type="ECO:0000256" key="1">
    <source>
        <dbReference type="SAM" id="MobiDB-lite"/>
    </source>
</evidence>
<organism evidence="2 3">
    <name type="scientific">Humitalea rosea</name>
    <dbReference type="NCBI Taxonomy" id="990373"/>
    <lineage>
        <taxon>Bacteria</taxon>
        <taxon>Pseudomonadati</taxon>
        <taxon>Pseudomonadota</taxon>
        <taxon>Alphaproteobacteria</taxon>
        <taxon>Acetobacterales</taxon>
        <taxon>Roseomonadaceae</taxon>
        <taxon>Humitalea</taxon>
    </lineage>
</organism>
<comment type="caution">
    <text evidence="2">The sequence shown here is derived from an EMBL/GenBank/DDBJ whole genome shotgun (WGS) entry which is preliminary data.</text>
</comment>
<sequence>MSDQQTLREQRLREKAYQLWQEAGSPEGEDDRFWQQAIAATEHEEDALDETVEESFPASDPPANSGIIGPQVARKRNGRQAV</sequence>
<dbReference type="AlphaFoldDB" id="A0A2W7KKV9"/>
<dbReference type="OrthoDB" id="9811127at2"/>
<feature type="region of interest" description="Disordered" evidence="1">
    <location>
        <begin position="43"/>
        <end position="82"/>
    </location>
</feature>
<dbReference type="Proteomes" id="UP000249688">
    <property type="component" value="Unassembled WGS sequence"/>
</dbReference>
<evidence type="ECO:0000313" key="2">
    <source>
        <dbReference type="EMBL" id="PZW48775.1"/>
    </source>
</evidence>
<keyword evidence="3" id="KW-1185">Reference proteome</keyword>
<dbReference type="Pfam" id="PF11154">
    <property type="entry name" value="DUF2934"/>
    <property type="match status" value="1"/>
</dbReference>